<dbReference type="Proteomes" id="UP001152888">
    <property type="component" value="Unassembled WGS sequence"/>
</dbReference>
<organism evidence="1 2">
    <name type="scientific">Acanthoscelides obtectus</name>
    <name type="common">Bean weevil</name>
    <name type="synonym">Bruchus obtectus</name>
    <dbReference type="NCBI Taxonomy" id="200917"/>
    <lineage>
        <taxon>Eukaryota</taxon>
        <taxon>Metazoa</taxon>
        <taxon>Ecdysozoa</taxon>
        <taxon>Arthropoda</taxon>
        <taxon>Hexapoda</taxon>
        <taxon>Insecta</taxon>
        <taxon>Pterygota</taxon>
        <taxon>Neoptera</taxon>
        <taxon>Endopterygota</taxon>
        <taxon>Coleoptera</taxon>
        <taxon>Polyphaga</taxon>
        <taxon>Cucujiformia</taxon>
        <taxon>Chrysomeloidea</taxon>
        <taxon>Chrysomelidae</taxon>
        <taxon>Bruchinae</taxon>
        <taxon>Bruchini</taxon>
        <taxon>Acanthoscelides</taxon>
    </lineage>
</organism>
<proteinExistence type="predicted"/>
<reference evidence="1" key="1">
    <citation type="submission" date="2022-03" db="EMBL/GenBank/DDBJ databases">
        <authorList>
            <person name="Sayadi A."/>
        </authorList>
    </citation>
    <scope>NUCLEOTIDE SEQUENCE</scope>
</reference>
<accession>A0A9P0Q0E9</accession>
<sequence>MYCKTMFNRKNFNKVVRDVTDTTRFGKPIAFDSNMKHCEMMSVFFFCFTCIFNASELYTPSAQVRDTLQLKGGRITHPTPPLTWCVFG</sequence>
<evidence type="ECO:0000313" key="1">
    <source>
        <dbReference type="EMBL" id="CAH2000972.1"/>
    </source>
</evidence>
<dbReference type="EMBL" id="CAKOFQ010007432">
    <property type="protein sequence ID" value="CAH2000972.1"/>
    <property type="molecule type" value="Genomic_DNA"/>
</dbReference>
<evidence type="ECO:0000313" key="2">
    <source>
        <dbReference type="Proteomes" id="UP001152888"/>
    </source>
</evidence>
<keyword evidence="2" id="KW-1185">Reference proteome</keyword>
<dbReference type="AlphaFoldDB" id="A0A9P0Q0E9"/>
<protein>
    <submittedName>
        <fullName evidence="1">Uncharacterized protein</fullName>
    </submittedName>
</protein>
<gene>
    <name evidence="1" type="ORF">ACAOBT_LOCUS25911</name>
</gene>
<comment type="caution">
    <text evidence="1">The sequence shown here is derived from an EMBL/GenBank/DDBJ whole genome shotgun (WGS) entry which is preliminary data.</text>
</comment>
<name>A0A9P0Q0E9_ACAOB</name>